<accession>A0A2T6BDF1</accession>
<comment type="caution">
    <text evidence="1">The sequence shown here is derived from an EMBL/GenBank/DDBJ whole genome shotgun (WGS) entry which is preliminary data.</text>
</comment>
<evidence type="ECO:0000313" key="1">
    <source>
        <dbReference type="EMBL" id="PTX54091.1"/>
    </source>
</evidence>
<keyword evidence="2" id="KW-1185">Reference proteome</keyword>
<evidence type="ECO:0000313" key="2">
    <source>
        <dbReference type="Proteomes" id="UP000243978"/>
    </source>
</evidence>
<gene>
    <name evidence="1" type="ORF">C8N43_2896</name>
</gene>
<protein>
    <recommendedName>
        <fullName evidence="3">Muramidase (Phage lysozyme)</fullName>
    </recommendedName>
</protein>
<dbReference type="EMBL" id="QBKS01000002">
    <property type="protein sequence ID" value="PTX54091.1"/>
    <property type="molecule type" value="Genomic_DNA"/>
</dbReference>
<dbReference type="AlphaFoldDB" id="A0A2T6BDF1"/>
<sequence length="255" mass="28015">MLYLGIAPLCIADLARANGSLFSGTRTFVRASYSEPVARTPSTAMRTAKRDIIATKASVGSLFLDKPATGLFAPHSPSVSSRHAHAPRAQLVRLRRLIEMAESRRDGYDAVQFGAKIKPAKKPTRMTLGEIDVWTRATPGQPHAIGRYQFIPPTLRRLVKHLGLTPGTRFSEAIQDQLADVLLAEAGLESFQSGEMERETFMINLAKIWAGLPTPNGRSYYHGHAGNKASVSWELFDSEMARIFPDTAPTRVASR</sequence>
<dbReference type="SUPFAM" id="SSF53955">
    <property type="entry name" value="Lysozyme-like"/>
    <property type="match status" value="1"/>
</dbReference>
<name>A0A2T6BDF1_9RHOB</name>
<dbReference type="InterPro" id="IPR023346">
    <property type="entry name" value="Lysozyme-like_dom_sf"/>
</dbReference>
<proteinExistence type="predicted"/>
<organism evidence="1 2">
    <name type="scientific">Litoreibacter ponti</name>
    <dbReference type="NCBI Taxonomy" id="1510457"/>
    <lineage>
        <taxon>Bacteria</taxon>
        <taxon>Pseudomonadati</taxon>
        <taxon>Pseudomonadota</taxon>
        <taxon>Alphaproteobacteria</taxon>
        <taxon>Rhodobacterales</taxon>
        <taxon>Roseobacteraceae</taxon>
        <taxon>Litoreibacter</taxon>
    </lineage>
</organism>
<dbReference type="Proteomes" id="UP000243978">
    <property type="component" value="Unassembled WGS sequence"/>
</dbReference>
<reference evidence="1 2" key="1">
    <citation type="submission" date="2018-04" db="EMBL/GenBank/DDBJ databases">
        <title>Genomic Encyclopedia of Archaeal and Bacterial Type Strains, Phase II (KMG-II): from individual species to whole genera.</title>
        <authorList>
            <person name="Goeker M."/>
        </authorList>
    </citation>
    <scope>NUCLEOTIDE SEQUENCE [LARGE SCALE GENOMIC DNA]</scope>
    <source>
        <strain evidence="1 2">DSM 100977</strain>
    </source>
</reference>
<dbReference type="Gene3D" id="1.10.530.10">
    <property type="match status" value="1"/>
</dbReference>
<evidence type="ECO:0008006" key="3">
    <source>
        <dbReference type="Google" id="ProtNLM"/>
    </source>
</evidence>